<dbReference type="AlphaFoldDB" id="A0A1C6HT75"/>
<dbReference type="GO" id="GO:0006310">
    <property type="term" value="P:DNA recombination"/>
    <property type="evidence" value="ECO:0007669"/>
    <property type="project" value="InterPro"/>
</dbReference>
<dbReference type="CDD" id="cd17242">
    <property type="entry name" value="MobM_relaxase"/>
    <property type="match status" value="1"/>
</dbReference>
<dbReference type="Pfam" id="PF01076">
    <property type="entry name" value="Mob_Pre"/>
    <property type="match status" value="1"/>
</dbReference>
<evidence type="ECO:0000313" key="3">
    <source>
        <dbReference type="EMBL" id="SCJ61082.1"/>
    </source>
</evidence>
<comment type="similarity">
    <text evidence="1">Belongs to the plasmid mobilization pre family.</text>
</comment>
<name>A0A1C6HT75_9FIRM</name>
<feature type="coiled-coil region" evidence="2">
    <location>
        <begin position="285"/>
        <end position="352"/>
    </location>
</feature>
<feature type="coiled-coil region" evidence="2">
    <location>
        <begin position="213"/>
        <end position="247"/>
    </location>
</feature>
<dbReference type="GO" id="GO:0003677">
    <property type="term" value="F:DNA binding"/>
    <property type="evidence" value="ECO:0007669"/>
    <property type="project" value="InterPro"/>
</dbReference>
<evidence type="ECO:0000256" key="1">
    <source>
        <dbReference type="ARBA" id="ARBA00010657"/>
    </source>
</evidence>
<protein>
    <submittedName>
        <fullName evidence="3">Plasmid recombination enzyme</fullName>
    </submittedName>
</protein>
<proteinExistence type="inferred from homology"/>
<evidence type="ECO:0000256" key="2">
    <source>
        <dbReference type="SAM" id="Coils"/>
    </source>
</evidence>
<keyword evidence="2" id="KW-0175">Coiled coil</keyword>
<dbReference type="EMBL" id="FMHG01000001">
    <property type="protein sequence ID" value="SCJ61082.1"/>
    <property type="molecule type" value="Genomic_DNA"/>
</dbReference>
<dbReference type="Gene3D" id="3.30.930.30">
    <property type="match status" value="1"/>
</dbReference>
<accession>A0A1C6HT75</accession>
<gene>
    <name evidence="3" type="ORF">SAMEA3545359_01047</name>
</gene>
<dbReference type="InterPro" id="IPR001668">
    <property type="entry name" value="Mob_Pre"/>
</dbReference>
<sequence length="383" mass="44299">MKRTISAMSGDGVVAHNRRTYIAENVDPTRTHLNIEYCYTPIEEAYHQLFDEAPAAFNEKQKRKDRCIKNYYEKIRDGKQEKTFYEVIFQIGNKDDMGAAGENGELAKDILDKFFHSFLERNPHLHVYSAHLHMDEATPHLHIDFIPFTTGSKRGLSTRVSLKQALADQGITGEGRSLTERDLWVQEEKEALAEIMLEHGIEWEQKGEHKEHLSVLEFKREKRKEELAELEQTIERVQQQQVSIKAVEQIEAKPLPLTSKVAIDKEDYQTLVTAAQKYVVQEKQEGKLKKLLKEAKKTIADLKVKIESLVTELSATKDELAQYKSVRGQLRTKELERENETLHKKIQGYEDVIFHNNLRSYFSRSNGKTISKEDSAYHGNTNR</sequence>
<organism evidence="3">
    <name type="scientific">uncultured Anaerotruncus sp</name>
    <dbReference type="NCBI Taxonomy" id="905011"/>
    <lineage>
        <taxon>Bacteria</taxon>
        <taxon>Bacillati</taxon>
        <taxon>Bacillota</taxon>
        <taxon>Clostridia</taxon>
        <taxon>Eubacteriales</taxon>
        <taxon>Oscillospiraceae</taxon>
        <taxon>Anaerotruncus</taxon>
        <taxon>environmental samples</taxon>
    </lineage>
</organism>
<reference evidence="3" key="1">
    <citation type="submission" date="2015-09" db="EMBL/GenBank/DDBJ databases">
        <authorList>
            <consortium name="Pathogen Informatics"/>
        </authorList>
    </citation>
    <scope>NUCLEOTIDE SEQUENCE</scope>
    <source>
        <strain evidence="3">2789STDY5834896</strain>
    </source>
</reference>